<dbReference type="AlphaFoldDB" id="A0A922M0B9"/>
<gene>
    <name evidence="2" type="ORF">HF086_015385</name>
</gene>
<evidence type="ECO:0000313" key="3">
    <source>
        <dbReference type="Proteomes" id="UP000814243"/>
    </source>
</evidence>
<organism evidence="2 3">
    <name type="scientific">Spodoptera exigua</name>
    <name type="common">Beet armyworm</name>
    <name type="synonym">Noctua fulgens</name>
    <dbReference type="NCBI Taxonomy" id="7107"/>
    <lineage>
        <taxon>Eukaryota</taxon>
        <taxon>Metazoa</taxon>
        <taxon>Ecdysozoa</taxon>
        <taxon>Arthropoda</taxon>
        <taxon>Hexapoda</taxon>
        <taxon>Insecta</taxon>
        <taxon>Pterygota</taxon>
        <taxon>Neoptera</taxon>
        <taxon>Endopterygota</taxon>
        <taxon>Lepidoptera</taxon>
        <taxon>Glossata</taxon>
        <taxon>Ditrysia</taxon>
        <taxon>Noctuoidea</taxon>
        <taxon>Noctuidae</taxon>
        <taxon>Amphipyrinae</taxon>
        <taxon>Spodoptera</taxon>
    </lineage>
</organism>
<dbReference type="GO" id="GO:0008528">
    <property type="term" value="F:G protein-coupled peptide receptor activity"/>
    <property type="evidence" value="ECO:0007669"/>
    <property type="project" value="TreeGrafter"/>
</dbReference>
<accession>A0A922M0B9</accession>
<protein>
    <submittedName>
        <fullName evidence="2">Uncharacterized protein</fullName>
    </submittedName>
</protein>
<feature type="transmembrane region" description="Helical" evidence="1">
    <location>
        <begin position="248"/>
        <end position="273"/>
    </location>
</feature>
<dbReference type="Proteomes" id="UP000814243">
    <property type="component" value="Unassembled WGS sequence"/>
</dbReference>
<feature type="transmembrane region" description="Helical" evidence="1">
    <location>
        <begin position="302"/>
        <end position="323"/>
    </location>
</feature>
<comment type="caution">
    <text evidence="2">The sequence shown here is derived from an EMBL/GenBank/DDBJ whole genome shotgun (WGS) entry which is preliminary data.</text>
</comment>
<name>A0A922M0B9_SPOEX</name>
<feature type="transmembrane region" description="Helical" evidence="1">
    <location>
        <begin position="224"/>
        <end position="242"/>
    </location>
</feature>
<dbReference type="InterPro" id="IPR051384">
    <property type="entry name" value="Mth_GPCR"/>
</dbReference>
<reference evidence="2" key="1">
    <citation type="journal article" date="2021" name="G3 (Bethesda)">
        <title>Genome and transcriptome analysis of the beet armyworm Spodoptera exigua reveals targets for pest control. .</title>
        <authorList>
            <person name="Simon S."/>
            <person name="Breeschoten T."/>
            <person name="Jansen H.J."/>
            <person name="Dirks R.P."/>
            <person name="Schranz M.E."/>
            <person name="Ros V.I.D."/>
        </authorList>
    </citation>
    <scope>NUCLEOTIDE SEQUENCE</scope>
    <source>
        <strain evidence="2">TB_SE_WUR_2020</strain>
    </source>
</reference>
<dbReference type="PANTHER" id="PTHR47154">
    <property type="entry name" value="G-PROTEIN COUPLED RECEPTOR MTH-RELATED"/>
    <property type="match status" value="1"/>
</dbReference>
<dbReference type="EMBL" id="JACEFF010000934">
    <property type="protein sequence ID" value="KAH9627941.1"/>
    <property type="molecule type" value="Genomic_DNA"/>
</dbReference>
<dbReference type="CDD" id="cd15039">
    <property type="entry name" value="7tmB3_Methuselah-like"/>
    <property type="match status" value="1"/>
</dbReference>
<evidence type="ECO:0000256" key="1">
    <source>
        <dbReference type="SAM" id="Phobius"/>
    </source>
</evidence>
<evidence type="ECO:0000313" key="2">
    <source>
        <dbReference type="EMBL" id="KAH9627941.1"/>
    </source>
</evidence>
<sequence length="411" mass="48014">MNKYIQLIYTPLGADVTMYREWILLPLLIVVTAAKSPYSYINKCCPENYVVGYRKACIPANSTTTIPSNLKVYNKDIVYVGNFSDIFRIKQYKFADRAFSSAAVDIQPMPDNNRFIIENGGLEWEHPNSYNRWIGIPPSNFCIDYRFIEKKNLTRLGYWITIPGSKDTPKSSMFMTCGAYSFSIYFFFLASFCWMSVMSYDIWWTFRGYAKARPIHRRGERFKFMMYCLYAWGLPLAMTICLGGEKLLYLYMPMLILILCNWIFYILTAFNIWRLSRGTAMLDTAAAGTPQAHRTHRQRFMVYLKLSVVMGLNWLLEIISFLYPGFKMWYLTDSYNILVGLAIFLIFVCKKKILKKLDKRFFRMHEKMHWNPSSKSYTSSISDSNQEAVTLQSKISSQPNGIALHNRSRMD</sequence>
<dbReference type="GO" id="GO:0005886">
    <property type="term" value="C:plasma membrane"/>
    <property type="evidence" value="ECO:0007669"/>
    <property type="project" value="TreeGrafter"/>
</dbReference>
<keyword evidence="1" id="KW-0472">Membrane</keyword>
<feature type="transmembrane region" description="Helical" evidence="1">
    <location>
        <begin position="335"/>
        <end position="354"/>
    </location>
</feature>
<proteinExistence type="predicted"/>
<dbReference type="PANTHER" id="PTHR47154:SF2">
    <property type="entry name" value="G-PROTEIN COUPLED RECEPTOR MTH-RELATED"/>
    <property type="match status" value="1"/>
</dbReference>
<feature type="transmembrane region" description="Helical" evidence="1">
    <location>
        <begin position="182"/>
        <end position="203"/>
    </location>
</feature>
<dbReference type="Gene3D" id="1.20.1070.10">
    <property type="entry name" value="Rhodopsin 7-helix transmembrane proteins"/>
    <property type="match status" value="1"/>
</dbReference>
<keyword evidence="1" id="KW-0812">Transmembrane</keyword>
<keyword evidence="1" id="KW-1133">Transmembrane helix</keyword>